<organism evidence="1 2">
    <name type="scientific">Streptomyces pactum</name>
    <dbReference type="NCBI Taxonomy" id="68249"/>
    <lineage>
        <taxon>Bacteria</taxon>
        <taxon>Bacillati</taxon>
        <taxon>Actinomycetota</taxon>
        <taxon>Actinomycetes</taxon>
        <taxon>Kitasatosporales</taxon>
        <taxon>Streptomycetaceae</taxon>
        <taxon>Streptomyces</taxon>
    </lineage>
</organism>
<evidence type="ECO:0000313" key="1">
    <source>
        <dbReference type="EMBL" id="MBH5338571.1"/>
    </source>
</evidence>
<dbReference type="EMBL" id="JACYXC010000002">
    <property type="protein sequence ID" value="MBH5338571.1"/>
    <property type="molecule type" value="Genomic_DNA"/>
</dbReference>
<dbReference type="Gene3D" id="3.40.50.150">
    <property type="entry name" value="Vaccinia Virus protein VP39"/>
    <property type="match status" value="1"/>
</dbReference>
<evidence type="ECO:0000313" key="2">
    <source>
        <dbReference type="Proteomes" id="UP000807371"/>
    </source>
</evidence>
<protein>
    <submittedName>
        <fullName evidence="1">Methyltransferase domain-containing protein</fullName>
    </submittedName>
</protein>
<keyword evidence="1" id="KW-0808">Transferase</keyword>
<keyword evidence="1" id="KW-0489">Methyltransferase</keyword>
<accession>A0ABS0NTP6</accession>
<gene>
    <name evidence="1" type="ORF">IHE55_28840</name>
</gene>
<name>A0ABS0NTP6_9ACTN</name>
<dbReference type="RefSeq" id="WP_197992368.1">
    <property type="nucleotide sequence ID" value="NZ_JACYXC010000002.1"/>
</dbReference>
<dbReference type="GO" id="GO:0032259">
    <property type="term" value="P:methylation"/>
    <property type="evidence" value="ECO:0007669"/>
    <property type="project" value="UniProtKB-KW"/>
</dbReference>
<proteinExistence type="predicted"/>
<comment type="caution">
    <text evidence="1">The sequence shown here is derived from an EMBL/GenBank/DDBJ whole genome shotgun (WGS) entry which is preliminary data.</text>
</comment>
<keyword evidence="2" id="KW-1185">Reference proteome</keyword>
<sequence length="260" mass="28532">MAPHQTGGSRQLSVEGEAYRHALGRFLAGTDEKAVTHTYLDGVVRRLPARRVLLDVGPADGGTTRHLAPAFERTVCIEPSEPMRRALRRNCPGAQVLAEPVLEAEPGVSADLALLGHVLYYVPRPQWLATVLRILEWVEPGGSLLVLLQNPENACMRMVREFTGSRFDLAELADELTAAGSPAVGPVTLETLPARYHGTDLRETVEVAEFHLCVPTEPPGVPLPDPDEVERYVRRHFSDPAGGFTMTHDQDVLRIDRRAG</sequence>
<dbReference type="Pfam" id="PF13489">
    <property type="entry name" value="Methyltransf_23"/>
    <property type="match status" value="1"/>
</dbReference>
<dbReference type="GO" id="GO:0008168">
    <property type="term" value="F:methyltransferase activity"/>
    <property type="evidence" value="ECO:0007669"/>
    <property type="project" value="UniProtKB-KW"/>
</dbReference>
<dbReference type="SUPFAM" id="SSF53335">
    <property type="entry name" value="S-adenosyl-L-methionine-dependent methyltransferases"/>
    <property type="match status" value="1"/>
</dbReference>
<reference evidence="1 2" key="1">
    <citation type="submission" date="2020-09" db="EMBL/GenBank/DDBJ databases">
        <title>Biosynthesis of the nuclear factor of activated T cells inhibitor NFAT-133 and its congeners in Streptomyces pactum.</title>
        <authorList>
            <person name="Zhou W."/>
            <person name="Posri P."/>
            <person name="Abugrain M.E."/>
            <person name="Weisberg A.J."/>
            <person name="Chang J.H."/>
            <person name="Mahmud T."/>
        </authorList>
    </citation>
    <scope>NUCLEOTIDE SEQUENCE [LARGE SCALE GENOMIC DNA]</scope>
    <source>
        <strain evidence="1 2">ATCC 27456</strain>
    </source>
</reference>
<dbReference type="Proteomes" id="UP000807371">
    <property type="component" value="Unassembled WGS sequence"/>
</dbReference>
<dbReference type="InterPro" id="IPR029063">
    <property type="entry name" value="SAM-dependent_MTases_sf"/>
</dbReference>